<proteinExistence type="inferred from homology"/>
<dbReference type="Proteomes" id="UP000348942">
    <property type="component" value="Chromosome 2"/>
</dbReference>
<dbReference type="InterPro" id="IPR010982">
    <property type="entry name" value="Lambda_DNA-bd_dom_sf"/>
</dbReference>
<sequence>METKTDMPRALIVAHLKMKGWSVAKLSMHHGYHRGTLNNALCAPWPKGERLIADALNMAPEDIWPSRYPEVETKGVA</sequence>
<evidence type="ECO:0000256" key="3">
    <source>
        <dbReference type="ARBA" id="ARBA00023125"/>
    </source>
</evidence>
<reference evidence="7 8" key="1">
    <citation type="submission" date="2019-10" db="EMBL/GenBank/DDBJ databases">
        <title>Vibrio sp. nov., isolated from Coralline algae surface.</title>
        <authorList>
            <person name="Geng Y."/>
            <person name="Zhang X."/>
        </authorList>
    </citation>
    <scope>NUCLEOTIDE SEQUENCE [LARGE SCALE GENOMIC DNA]</scope>
    <source>
        <strain evidence="7 8">SM1977</strain>
    </source>
</reference>
<dbReference type="RefSeq" id="WP_153448445.1">
    <property type="nucleotide sequence ID" value="NZ_CP045700.1"/>
</dbReference>
<evidence type="ECO:0000256" key="2">
    <source>
        <dbReference type="ARBA" id="ARBA00023015"/>
    </source>
</evidence>
<name>A0A5Q0THX5_9VIBR</name>
<keyword evidence="4" id="KW-0804">Transcription</keyword>
<dbReference type="Gene3D" id="1.10.260.40">
    <property type="entry name" value="lambda repressor-like DNA-binding domains"/>
    <property type="match status" value="1"/>
</dbReference>
<gene>
    <name evidence="6" type="ORF">GFB47_12820</name>
    <name evidence="7" type="ORF">GFB47_15365</name>
</gene>
<dbReference type="GO" id="GO:0003677">
    <property type="term" value="F:DNA binding"/>
    <property type="evidence" value="ECO:0007669"/>
    <property type="project" value="UniProtKB-KW"/>
</dbReference>
<evidence type="ECO:0000313" key="6">
    <source>
        <dbReference type="EMBL" id="QGA66311.1"/>
    </source>
</evidence>
<feature type="domain" description="Ner winged helix-turn-helix DNA-binding" evidence="5">
    <location>
        <begin position="6"/>
        <end position="73"/>
    </location>
</feature>
<keyword evidence="3" id="KW-0238">DNA-binding</keyword>
<evidence type="ECO:0000313" key="8">
    <source>
        <dbReference type="Proteomes" id="UP000348942"/>
    </source>
</evidence>
<dbReference type="Pfam" id="PF13693">
    <property type="entry name" value="HTH_35"/>
    <property type="match status" value="1"/>
</dbReference>
<dbReference type="EMBL" id="CP045700">
    <property type="protein sequence ID" value="QGA66768.1"/>
    <property type="molecule type" value="Genomic_DNA"/>
</dbReference>
<dbReference type="EMBL" id="CP045700">
    <property type="protein sequence ID" value="QGA66311.1"/>
    <property type="molecule type" value="Genomic_DNA"/>
</dbReference>
<evidence type="ECO:0000256" key="1">
    <source>
        <dbReference type="ARBA" id="ARBA00006157"/>
    </source>
</evidence>
<dbReference type="AlphaFoldDB" id="A0A5Q0THX5"/>
<protein>
    <submittedName>
        <fullName evidence="7">Transcriptional regulator</fullName>
    </submittedName>
</protein>
<keyword evidence="2" id="KW-0805">Transcription regulation</keyword>
<keyword evidence="8" id="KW-1185">Reference proteome</keyword>
<accession>A0A5Q0THX5</accession>
<evidence type="ECO:0000259" key="5">
    <source>
        <dbReference type="Pfam" id="PF13693"/>
    </source>
</evidence>
<evidence type="ECO:0000313" key="7">
    <source>
        <dbReference type="EMBL" id="QGA66768.1"/>
    </source>
</evidence>
<dbReference type="SUPFAM" id="SSF47413">
    <property type="entry name" value="lambda repressor-like DNA-binding domains"/>
    <property type="match status" value="1"/>
</dbReference>
<organism evidence="7 8">
    <name type="scientific">Vibrio algicola</name>
    <dbReference type="NCBI Taxonomy" id="2662262"/>
    <lineage>
        <taxon>Bacteria</taxon>
        <taxon>Pseudomonadati</taxon>
        <taxon>Pseudomonadota</taxon>
        <taxon>Gammaproteobacteria</taxon>
        <taxon>Vibrionales</taxon>
        <taxon>Vibrionaceae</taxon>
        <taxon>Vibrio</taxon>
    </lineage>
</organism>
<evidence type="ECO:0000256" key="4">
    <source>
        <dbReference type="ARBA" id="ARBA00023163"/>
    </source>
</evidence>
<comment type="similarity">
    <text evidence="1">Belongs to the ner transcriptional regulatory family.</text>
</comment>
<dbReference type="InterPro" id="IPR038722">
    <property type="entry name" value="Ner_HTH_dom"/>
</dbReference>